<dbReference type="PANTHER" id="PTHR11061">
    <property type="entry name" value="RNA M5U METHYLTRANSFERASE"/>
    <property type="match status" value="1"/>
</dbReference>
<evidence type="ECO:0000313" key="6">
    <source>
        <dbReference type="EMBL" id="VEU59130.1"/>
    </source>
</evidence>
<evidence type="ECO:0000256" key="2">
    <source>
        <dbReference type="ARBA" id="ARBA00022679"/>
    </source>
</evidence>
<keyword evidence="2 4" id="KW-0808">Transferase</keyword>
<sequence>MFVCTIEFYNQKGQGACKWNNKIVYISHVILNEKVDFTIVKEFKNHCIGKVNKIISPSKNRNYDLPNNFEQIGGYELFHMNIEAEKEYKIINTINAFKQNAKYELKNIGFFQGAQILRYRNKITLFDGKFYKPNSKELIKIDDFLLTDISPKTDKKGKVIFRKLDTLIIGHKKDNLYTTDTMFGIKFRVGINSFYQINKEVALEAYKDMLNFINKNDLVYDFYSGIGTISLLAAQKVKKVIAVEYNKNSHQDALFNAKNNNIKNVRFYLENVETFLQKQKQILNGTLIVDPSREGLNKNIIELILKHNFKKIIYLSCNVFSQAGDFFVLKNHYNLVFSKIYNMFPRTYHIENLIVLEKKGE</sequence>
<keyword evidence="7" id="KW-1185">Reference proteome</keyword>
<feature type="active site" evidence="5">
    <location>
        <position position="317"/>
    </location>
</feature>
<dbReference type="EMBL" id="LR214951">
    <property type="protein sequence ID" value="VEU59130.1"/>
    <property type="molecule type" value="Genomic_DNA"/>
</dbReference>
<evidence type="ECO:0000256" key="3">
    <source>
        <dbReference type="ARBA" id="ARBA00022691"/>
    </source>
</evidence>
<feature type="binding site" evidence="4">
    <location>
        <position position="244"/>
    </location>
    <ligand>
        <name>S-adenosyl-L-methionine</name>
        <dbReference type="ChEBI" id="CHEBI:59789"/>
    </ligand>
</feature>
<dbReference type="PROSITE" id="PS51687">
    <property type="entry name" value="SAM_MT_RNA_M5U"/>
    <property type="match status" value="1"/>
</dbReference>
<dbReference type="RefSeq" id="WP_129719522.1">
    <property type="nucleotide sequence ID" value="NZ_LR214951.1"/>
</dbReference>
<dbReference type="Gene3D" id="2.40.50.140">
    <property type="entry name" value="Nucleic acid-binding proteins"/>
    <property type="match status" value="1"/>
</dbReference>
<dbReference type="SUPFAM" id="SSF53335">
    <property type="entry name" value="S-adenosyl-L-methionine-dependent methyltransferases"/>
    <property type="match status" value="1"/>
</dbReference>
<dbReference type="SUPFAM" id="SSF50249">
    <property type="entry name" value="Nucleic acid-binding proteins"/>
    <property type="match status" value="1"/>
</dbReference>
<dbReference type="Proteomes" id="UP000289440">
    <property type="component" value="Chromosome"/>
</dbReference>
<dbReference type="EC" id="2.1.1.189" evidence="6"/>
<accession>A0A449A4C1</accession>
<feature type="binding site" evidence="4">
    <location>
        <position position="223"/>
    </location>
    <ligand>
        <name>S-adenosyl-L-methionine</name>
        <dbReference type="ChEBI" id="CHEBI:59789"/>
    </ligand>
</feature>
<keyword evidence="1 4" id="KW-0489">Methyltransferase</keyword>
<dbReference type="InterPro" id="IPR029063">
    <property type="entry name" value="SAM-dependent_MTases_sf"/>
</dbReference>
<dbReference type="Pfam" id="PF05958">
    <property type="entry name" value="tRNA_U5-meth_tr"/>
    <property type="match status" value="1"/>
</dbReference>
<feature type="active site" description="Nucleophile" evidence="4">
    <location>
        <position position="317"/>
    </location>
</feature>
<gene>
    <name evidence="6" type="primary">rlmCD</name>
    <name evidence="6" type="ORF">NCTC10166_00085</name>
</gene>
<evidence type="ECO:0000313" key="7">
    <source>
        <dbReference type="Proteomes" id="UP000289440"/>
    </source>
</evidence>
<dbReference type="InterPro" id="IPR030390">
    <property type="entry name" value="MeTrfase_TrmA_AS"/>
</dbReference>
<evidence type="ECO:0000256" key="4">
    <source>
        <dbReference type="PROSITE-ProRule" id="PRU01024"/>
    </source>
</evidence>
<keyword evidence="3 4" id="KW-0949">S-adenosyl-L-methionine</keyword>
<dbReference type="Gene3D" id="3.40.50.150">
    <property type="entry name" value="Vaccinia Virus protein VP39"/>
    <property type="match status" value="1"/>
</dbReference>
<dbReference type="KEGG" id="mnu:NCTC10166_00085"/>
<name>A0A449A4C1_9BACT</name>
<reference evidence="6 7" key="1">
    <citation type="submission" date="2019-01" db="EMBL/GenBank/DDBJ databases">
        <authorList>
            <consortium name="Pathogen Informatics"/>
        </authorList>
    </citation>
    <scope>NUCLEOTIDE SEQUENCE [LARGE SCALE GENOMIC DNA]</scope>
    <source>
        <strain evidence="6 7">NCTC10166</strain>
    </source>
</reference>
<dbReference type="GO" id="GO:0070475">
    <property type="term" value="P:rRNA base methylation"/>
    <property type="evidence" value="ECO:0007669"/>
    <property type="project" value="TreeGrafter"/>
</dbReference>
<dbReference type="OrthoDB" id="9804590at2"/>
<dbReference type="PANTHER" id="PTHR11061:SF30">
    <property type="entry name" value="TRNA (URACIL(54)-C(5))-METHYLTRANSFERASE"/>
    <property type="match status" value="1"/>
</dbReference>
<dbReference type="CDD" id="cd02440">
    <property type="entry name" value="AdoMet_MTases"/>
    <property type="match status" value="1"/>
</dbReference>
<protein>
    <submittedName>
        <fullName evidence="6">RNA methyltransferase protein</fullName>
        <ecNumber evidence="6">2.1.1.189</ecNumber>
    </submittedName>
</protein>
<dbReference type="PROSITE" id="PS01230">
    <property type="entry name" value="TRMA_1"/>
    <property type="match status" value="1"/>
</dbReference>
<feature type="binding site" evidence="4">
    <location>
        <position position="196"/>
    </location>
    <ligand>
        <name>S-adenosyl-L-methionine</name>
        <dbReference type="ChEBI" id="CHEBI:59789"/>
    </ligand>
</feature>
<feature type="binding site" evidence="4">
    <location>
        <position position="290"/>
    </location>
    <ligand>
        <name>S-adenosyl-L-methionine</name>
        <dbReference type="ChEBI" id="CHEBI:59789"/>
    </ligand>
</feature>
<organism evidence="6 7">
    <name type="scientific">Mesomycoplasma neurolyticum</name>
    <dbReference type="NCBI Taxonomy" id="2120"/>
    <lineage>
        <taxon>Bacteria</taxon>
        <taxon>Bacillati</taxon>
        <taxon>Mycoplasmatota</taxon>
        <taxon>Mycoplasmoidales</taxon>
        <taxon>Metamycoplasmataceae</taxon>
        <taxon>Mesomycoplasma</taxon>
    </lineage>
</organism>
<evidence type="ECO:0000256" key="1">
    <source>
        <dbReference type="ARBA" id="ARBA00022603"/>
    </source>
</evidence>
<dbReference type="InterPro" id="IPR012340">
    <property type="entry name" value="NA-bd_OB-fold"/>
</dbReference>
<proteinExistence type="inferred from homology"/>
<evidence type="ECO:0000256" key="5">
    <source>
        <dbReference type="PROSITE-ProRule" id="PRU10015"/>
    </source>
</evidence>
<dbReference type="InterPro" id="IPR010280">
    <property type="entry name" value="U5_MeTrfase_fam"/>
</dbReference>
<dbReference type="GO" id="GO:0070041">
    <property type="term" value="F:rRNA (uridine-C5-)-methyltransferase activity"/>
    <property type="evidence" value="ECO:0007669"/>
    <property type="project" value="TreeGrafter"/>
</dbReference>
<comment type="similarity">
    <text evidence="4">Belongs to the class I-like SAM-binding methyltransferase superfamily. RNA M5U methyltransferase family.</text>
</comment>
<dbReference type="AlphaFoldDB" id="A0A449A4C1"/>